<sequence>MSHNKRRWSPSVAFWSPSPKNSLYIDRESLTETRRHALRIRRALLQNRVNKMKSGLLTLELDNLARLQVGSARAVLSDLQLLELATLNLDTNHGPPVIPPTPKSPSSVGPSDDGDPQTHSTQHQSREMIISISPDGPSFSVNDSFRTEFLSGLYHRQTQWLPFYGPWYSSMTDSAMQRRVFPKELKGNINFQNSTSLKLITSVLDTLASVTEDIYSDLRHMSDTNAALCLINGYHCLRTNSPLPVTHSDLLVDLDKKIEFLVGDLKQDTSRTDFSFLYSNPKQMETMAPLNKQGTYAQDFFLNHKLFHLMESAGMFTHSKQTHPGSGGSTTGSGKDVVYLITNSVFGQDIPPFLTHQWNLRTGLKALEVLIVVYILLESANVGGNTVHRRLQLSTLLPEQLKRTQHKPGQFARRGVVFSFLVKNYMVPILTHHPQTPSSSLFPGVMLLATESADMRSTKSSSQLVNLSGRKFDELFEILNQKLVFRDAHALIRAQTSLRMTVETGLNLLLSKASPITSAAEIINTQFGGGDDYDTLYFLVLGCLPVTMPVV</sequence>
<evidence type="ECO:0000313" key="7">
    <source>
        <dbReference type="EMBL" id="BBB06468.1"/>
    </source>
</evidence>
<evidence type="ECO:0000256" key="1">
    <source>
        <dbReference type="ARBA" id="ARBA00022561"/>
    </source>
</evidence>
<accession>A0A2Z5U640</accession>
<dbReference type="HAMAP" id="MF_04025">
    <property type="entry name" value="HSV_CVC2"/>
    <property type="match status" value="1"/>
</dbReference>
<evidence type="ECO:0000313" key="8">
    <source>
        <dbReference type="Proteomes" id="UP000289908"/>
    </source>
</evidence>
<dbReference type="Pfam" id="PF01499">
    <property type="entry name" value="Herpes_UL25"/>
    <property type="match status" value="1"/>
</dbReference>
<feature type="region of interest" description="Disordered" evidence="6">
    <location>
        <begin position="90"/>
        <end position="125"/>
    </location>
</feature>
<keyword evidence="5" id="KW-0231">Viral genome packaging</keyword>
<dbReference type="EMBL" id="LC333428">
    <property type="protein sequence ID" value="BBB06468.1"/>
    <property type="molecule type" value="Genomic_DNA"/>
</dbReference>
<dbReference type="GO" id="GO:0019072">
    <property type="term" value="P:viral genome packaging"/>
    <property type="evidence" value="ECO:0007669"/>
    <property type="project" value="InterPro"/>
</dbReference>
<protein>
    <submittedName>
        <fullName evidence="7">Uncharacterized protein</fullName>
    </submittedName>
</protein>
<evidence type="ECO:0000256" key="6">
    <source>
        <dbReference type="SAM" id="MobiDB-lite"/>
    </source>
</evidence>
<dbReference type="Proteomes" id="UP000289908">
    <property type="component" value="Segment"/>
</dbReference>
<name>A0A2Z5U640_9GAMA</name>
<proteinExistence type="inferred from homology"/>
<dbReference type="OrthoDB" id="4434at10239"/>
<dbReference type="GeneID" id="41701520"/>
<dbReference type="RefSeq" id="YP_009551829.1">
    <property type="nucleotide sequence ID" value="NC_040539.1"/>
</dbReference>
<keyword evidence="2" id="KW-1048">Host nucleus</keyword>
<keyword evidence="1" id="KW-0167">Capsid protein</keyword>
<evidence type="ECO:0000256" key="4">
    <source>
        <dbReference type="ARBA" id="ARBA00022844"/>
    </source>
</evidence>
<keyword evidence="4" id="KW-0946">Virion</keyword>
<dbReference type="InterPro" id="IPR002493">
    <property type="entry name" value="Herpes_UL25"/>
</dbReference>
<dbReference type="KEGG" id="vg:41701520"/>
<dbReference type="GO" id="GO:0019028">
    <property type="term" value="C:viral capsid"/>
    <property type="evidence" value="ECO:0007669"/>
    <property type="project" value="UniProtKB-KW"/>
</dbReference>
<evidence type="ECO:0000256" key="2">
    <source>
        <dbReference type="ARBA" id="ARBA00022562"/>
    </source>
</evidence>
<organism evidence="7">
    <name type="scientific">Rhinolophus gammaherpesvirus 1</name>
    <dbReference type="NCBI Taxonomy" id="2054179"/>
    <lineage>
        <taxon>Viruses</taxon>
        <taxon>Duplodnaviria</taxon>
        <taxon>Heunggongvirae</taxon>
        <taxon>Peploviricota</taxon>
        <taxon>Herviviricetes</taxon>
        <taxon>Herpesvirales</taxon>
        <taxon>Orthoherpesviridae</taxon>
        <taxon>Gammaherpesvirinae</taxon>
        <taxon>Percavirus</taxon>
        <taxon>Percavirus rhinolophidgamma1</taxon>
    </lineage>
</organism>
<evidence type="ECO:0000256" key="3">
    <source>
        <dbReference type="ARBA" id="ARBA00022612"/>
    </source>
</evidence>
<evidence type="ECO:0000256" key="5">
    <source>
        <dbReference type="ARBA" id="ARBA00023219"/>
    </source>
</evidence>
<reference evidence="7" key="1">
    <citation type="submission" date="2017-11" db="EMBL/GenBank/DDBJ databases">
        <title>Complete genome of Rhinolophus gammaherpesvirus-1.</title>
        <authorList>
            <person name="Maeda K."/>
            <person name="Noguchi K."/>
        </authorList>
    </citation>
    <scope>NUCLEOTIDE SEQUENCE [LARGE SCALE GENOMIC DNA]</scope>
    <source>
        <strain evidence="7">BV1</strain>
    </source>
</reference>
<keyword evidence="8" id="KW-1185">Reference proteome</keyword>
<keyword evidence="3" id="KW-1188">Viral release from host cell</keyword>
<gene>
    <name evidence="7" type="primary">ORF22</name>
</gene>